<evidence type="ECO:0000313" key="2">
    <source>
        <dbReference type="WBParaSite" id="RSKR_0000334200.1"/>
    </source>
</evidence>
<reference evidence="2" key="1">
    <citation type="submission" date="2016-11" db="UniProtKB">
        <authorList>
            <consortium name="WormBaseParasite"/>
        </authorList>
    </citation>
    <scope>IDENTIFICATION</scope>
    <source>
        <strain evidence="2">KR3021</strain>
    </source>
</reference>
<accession>A0AC35TQH5</accession>
<name>A0AC35TQH5_9BILA</name>
<dbReference type="WBParaSite" id="RSKR_0000334200.1">
    <property type="protein sequence ID" value="RSKR_0000334200.1"/>
    <property type="gene ID" value="RSKR_0000334200"/>
</dbReference>
<dbReference type="Proteomes" id="UP000095286">
    <property type="component" value="Unplaced"/>
</dbReference>
<proteinExistence type="predicted"/>
<organism evidence="1 2">
    <name type="scientific">Rhabditophanes sp. KR3021</name>
    <dbReference type="NCBI Taxonomy" id="114890"/>
    <lineage>
        <taxon>Eukaryota</taxon>
        <taxon>Metazoa</taxon>
        <taxon>Ecdysozoa</taxon>
        <taxon>Nematoda</taxon>
        <taxon>Chromadorea</taxon>
        <taxon>Rhabditida</taxon>
        <taxon>Tylenchina</taxon>
        <taxon>Panagrolaimomorpha</taxon>
        <taxon>Strongyloidoidea</taxon>
        <taxon>Alloionematidae</taxon>
        <taxon>Rhabditophanes</taxon>
    </lineage>
</organism>
<protein>
    <submittedName>
        <fullName evidence="2">Protein sleepless</fullName>
    </submittedName>
</protein>
<sequence length="209" mass="23896">MMTFQFTKLVSFILANVHDPAPVNLEPAFRVQCYSCMSPYLEDQFRYISHLYRKPLEFSERCDEQHFDGADMKMTNCSDMCVTVRMNDKVGGRKRHGYMRGCVSDLIHINRTVIREHPNCYNVRLRDLFVTSDRYSFEAADHVMLCTCASNSLCNASPSQTNLFSLKKIFFLSSCLLNNKLDLRMVGAISNSVAFPVLIAGILMWISSS</sequence>
<evidence type="ECO:0000313" key="1">
    <source>
        <dbReference type="Proteomes" id="UP000095286"/>
    </source>
</evidence>